<dbReference type="PANTHER" id="PTHR45444">
    <property type="entry name" value="XANTHINE DEHYDROGENASE"/>
    <property type="match status" value="1"/>
</dbReference>
<protein>
    <submittedName>
        <fullName evidence="16">Xanthine dehydrogenase/oxidase-like</fullName>
    </submittedName>
</protein>
<keyword evidence="7 13" id="KW-0274">FAD</keyword>
<dbReference type="Gene3D" id="3.30.365.10">
    <property type="entry name" value="Aldehyde oxidase/xanthine dehydrogenase, molybdopterin binding domain"/>
    <property type="match status" value="4"/>
</dbReference>
<keyword evidence="5" id="KW-0001">2Fe-2S</keyword>
<feature type="binding site" evidence="13">
    <location>
        <begin position="199"/>
        <end position="203"/>
    </location>
    <ligand>
        <name>FAD</name>
        <dbReference type="ChEBI" id="CHEBI:57692"/>
    </ligand>
</feature>
<dbReference type="InterPro" id="IPR016167">
    <property type="entry name" value="FAD-bd_PCMH_sub1"/>
</dbReference>
<evidence type="ECO:0000256" key="11">
    <source>
        <dbReference type="ARBA" id="ARBA00034078"/>
    </source>
</evidence>
<dbReference type="PIRSF" id="PIRSF000127">
    <property type="entry name" value="Xanthine_DH"/>
    <property type="match status" value="1"/>
</dbReference>
<feature type="binding site" evidence="13">
    <location>
        <position position="189"/>
    </location>
    <ligand>
        <name>FAD</name>
        <dbReference type="ChEBI" id="CHEBI:57692"/>
    </ligand>
</feature>
<comment type="similarity">
    <text evidence="2">Belongs to the xanthine dehydrogenase family.</text>
</comment>
<evidence type="ECO:0000256" key="1">
    <source>
        <dbReference type="ARBA" id="ARBA00001974"/>
    </source>
</evidence>
<feature type="binding site" evidence="13">
    <location>
        <position position="589"/>
    </location>
    <ligand>
        <name>substrate</name>
    </ligand>
</feature>
<keyword evidence="4" id="KW-0285">Flavoprotein</keyword>
<comment type="cofactor">
    <cofactor evidence="11">
        <name>[2Fe-2S] cluster</name>
        <dbReference type="ChEBI" id="CHEBI:190135"/>
    </cofactor>
</comment>
<dbReference type="SMART" id="SM01008">
    <property type="entry name" value="Ald_Xan_dh_C"/>
    <property type="match status" value="1"/>
</dbReference>
<dbReference type="InterPro" id="IPR036683">
    <property type="entry name" value="CO_DH_flav_C_dom_sf"/>
</dbReference>
<evidence type="ECO:0000256" key="10">
    <source>
        <dbReference type="ARBA" id="ARBA00023014"/>
    </source>
</evidence>
<dbReference type="SUPFAM" id="SSF56003">
    <property type="entry name" value="Molybdenum cofactor-binding domain"/>
    <property type="match status" value="1"/>
</dbReference>
<dbReference type="Pfam" id="PF02738">
    <property type="entry name" value="MoCoBD_1"/>
    <property type="match status" value="1"/>
</dbReference>
<name>A0AAV4CRP7_9GAST</name>
<accession>A0AAV4CRP7</accession>
<feature type="binding site" evidence="14">
    <location>
        <position position="554"/>
    </location>
    <ligand>
        <name>Mo-molybdopterin</name>
        <dbReference type="ChEBI" id="CHEBI:71302"/>
    </ligand>
    <ligandPart>
        <name>Mo</name>
        <dbReference type="ChEBI" id="CHEBI:28685"/>
    </ligandPart>
</feature>
<comment type="cofactor">
    <cofactor evidence="14">
        <name>Mo-molybdopterin</name>
        <dbReference type="ChEBI" id="CHEBI:71302"/>
    </cofactor>
    <text evidence="14">Binds 1 Mo-molybdopterin (Mo-MPT) cofactor per subunit.</text>
</comment>
<dbReference type="InterPro" id="IPR046867">
    <property type="entry name" value="AldOxase/xan_DH_MoCoBD2"/>
</dbReference>
<dbReference type="InterPro" id="IPR036318">
    <property type="entry name" value="FAD-bd_PCMH-like_sf"/>
</dbReference>
<keyword evidence="17" id="KW-1185">Reference proteome</keyword>
<keyword evidence="8" id="KW-0560">Oxidoreductase</keyword>
<dbReference type="InterPro" id="IPR016208">
    <property type="entry name" value="Ald_Oxase/xanthine_DH-like"/>
</dbReference>
<evidence type="ECO:0000256" key="6">
    <source>
        <dbReference type="ARBA" id="ARBA00022723"/>
    </source>
</evidence>
<feature type="active site" description="Proton acceptor" evidence="12">
    <location>
        <position position="1048"/>
    </location>
</feature>
<dbReference type="InterPro" id="IPR005107">
    <property type="entry name" value="CO_DH_flav_C"/>
</dbReference>
<dbReference type="SUPFAM" id="SSF55447">
    <property type="entry name" value="CO dehydrogenase flavoprotein C-terminal domain-like"/>
    <property type="match status" value="1"/>
</dbReference>
<dbReference type="InterPro" id="IPR002346">
    <property type="entry name" value="Mopterin_DH_FAD-bd"/>
</dbReference>
<dbReference type="FunFam" id="3.90.1170.50:FF:000001">
    <property type="entry name" value="Aldehyde oxidase 1"/>
    <property type="match status" value="1"/>
</dbReference>
<dbReference type="PANTHER" id="PTHR45444:SF3">
    <property type="entry name" value="XANTHINE DEHYDROGENASE"/>
    <property type="match status" value="1"/>
</dbReference>
<dbReference type="GO" id="GO:0071949">
    <property type="term" value="F:FAD binding"/>
    <property type="evidence" value="ECO:0007669"/>
    <property type="project" value="InterPro"/>
</dbReference>
<dbReference type="FunFam" id="3.30.43.10:FF:000001">
    <property type="entry name" value="Xanthine dehydrogenase/oxidase"/>
    <property type="match status" value="1"/>
</dbReference>
<dbReference type="PROSITE" id="PS51387">
    <property type="entry name" value="FAD_PCMH"/>
    <property type="match status" value="1"/>
</dbReference>
<evidence type="ECO:0000256" key="5">
    <source>
        <dbReference type="ARBA" id="ARBA00022714"/>
    </source>
</evidence>
<dbReference type="Gene3D" id="3.90.1170.50">
    <property type="entry name" value="Aldehyde oxidase/xanthine dehydrogenase, a/b hammerhead"/>
    <property type="match status" value="1"/>
</dbReference>
<dbReference type="InterPro" id="IPR036856">
    <property type="entry name" value="Ald_Oxase/Xan_DH_a/b_sf"/>
</dbReference>
<feature type="binding site" evidence="13">
    <location>
        <position position="667"/>
    </location>
    <ligand>
        <name>substrate</name>
    </ligand>
</feature>
<dbReference type="Gene3D" id="3.30.43.10">
    <property type="entry name" value="Uridine Diphospho-n-acetylenolpyruvylglucosamine Reductase, domain 2"/>
    <property type="match status" value="1"/>
</dbReference>
<reference evidence="16 17" key="1">
    <citation type="journal article" date="2021" name="Elife">
        <title>Chloroplast acquisition without the gene transfer in kleptoplastic sea slugs, Plakobranchus ocellatus.</title>
        <authorList>
            <person name="Maeda T."/>
            <person name="Takahashi S."/>
            <person name="Yoshida T."/>
            <person name="Shimamura S."/>
            <person name="Takaki Y."/>
            <person name="Nagai Y."/>
            <person name="Toyoda A."/>
            <person name="Suzuki Y."/>
            <person name="Arimoto A."/>
            <person name="Ishii H."/>
            <person name="Satoh N."/>
            <person name="Nishiyama T."/>
            <person name="Hasebe M."/>
            <person name="Maruyama T."/>
            <person name="Minagawa J."/>
            <person name="Obokata J."/>
            <person name="Shigenobu S."/>
        </authorList>
    </citation>
    <scope>NUCLEOTIDE SEQUENCE [LARGE SCALE GENOMIC DNA]</scope>
</reference>
<dbReference type="FunFam" id="3.30.365.10:FF:000003">
    <property type="entry name" value="Aldehyde oxidase 1"/>
    <property type="match status" value="1"/>
</dbReference>
<dbReference type="InterPro" id="IPR022407">
    <property type="entry name" value="OxRdtase_Mopterin_BS"/>
</dbReference>
<evidence type="ECO:0000256" key="8">
    <source>
        <dbReference type="ARBA" id="ARBA00023002"/>
    </source>
</evidence>
<keyword evidence="9" id="KW-0408">Iron</keyword>
<dbReference type="Proteomes" id="UP000735302">
    <property type="component" value="Unassembled WGS sequence"/>
</dbReference>
<evidence type="ECO:0000256" key="14">
    <source>
        <dbReference type="PIRSR" id="PIRSR000127-3"/>
    </source>
</evidence>
<sequence length="1116" mass="121779">MTCAMGSQCCKNLTNGDAHTIANNNSTDVVQNGIEETATQSLEVLGPKLSSLRPYYPTQEPIFPPDLKINHKEYHGATVKICGPRVTWIRPISLDEMLQLKKQFPKARFVVGNTEIGIETKFKNQSYPIIVSSTHVPELTYIQDTDQGLQVGGSVTLSQLDGELKQRVRTLPEFKTRIFSEVVEMLKWFASQQIRNVASISGNIITASPISDLNPLLVAAGATVQAMSKDRGCRTLTMDKDFFCGYRQTALAPDEILVSVVIPFSKSNEYFGGFKQCNRKEDDISMVNAGMLVRLSEDWEVNKLVLAYGGMGPALVLARSTMETAIGHSDLSALQPMDSQELKTMQVVGAQDSRSKVTDCVGQIIPHKAALQQSTGQAVYVDDMVPTQDEVHMALVTSTKAYAKILTIDHSAALAVPGVVDYISAKDVPGQNSLQSQMDSVFSEDEVTCQGHIIGAVVADSADVARRAAKMIKIEYEDKSPIVITIEDAIKHSSFYTGERRISTGNLEAGFAASTFTLTGEIRLNGQNHFYLETIATRALPGEAGEMEVFCSTQHPNCVQEKIANALGLPSNKIVVRTKRMGGGFGGKETQSALSAVPCAVAAHKLQRPVRCVLDRDEDMITTGNRHPFLAKYKVGFSPDGKLHALDLELYSNAGNSLDLSFAVAERAILQIDSCYKVENLRIVAKCCKTNIMSNTAFRGFGGIQGTFIAEAIQEDVAEYLGIEPFKVREANFFHKTDLTYYGMNAGGDSVRRCWNMCLDKSDYFRRRALVDQYNRENRWKKKGLAITPVRFGIAFLQSFMNQGGALVHIYTDGSVLVTHGGTEMGQGLHTKVIQMASETLKIPMSLIHISETATNTVPNALATAASVSTDLYGLAVKVACETLNKRLEPIKAKHPHAIWEEIIAAAFRDGISLSATGFYKTPGIGINMNTMKGIPFAYFTFGAACTELQIDCLTGDHKLLRTDLVMDVGDSVNPAIDVGQIEGAFTQGYGLLLLEDIKVTPDGAHLTRGPGNYKIPSFGNIASEMNVYLVPDSPNPSGAFFSRGVGEPPLLLALSAFFAAKDAIRAAREDSGASPRFRLDCPALPQHIRMACADEISKRFPQVDPASYRPWTVDL</sequence>
<evidence type="ECO:0000256" key="3">
    <source>
        <dbReference type="ARBA" id="ARBA00022505"/>
    </source>
</evidence>
<dbReference type="Pfam" id="PF20256">
    <property type="entry name" value="MoCoBD_2"/>
    <property type="match status" value="1"/>
</dbReference>
<keyword evidence="3 14" id="KW-0500">Molybdenum</keyword>
<dbReference type="InterPro" id="IPR000674">
    <property type="entry name" value="Ald_Oxase/Xan_DH_a/b"/>
</dbReference>
<dbReference type="InterPro" id="IPR016166">
    <property type="entry name" value="FAD-bd_PCMH"/>
</dbReference>
<dbReference type="SUPFAM" id="SSF54665">
    <property type="entry name" value="CO dehydrogenase molybdoprotein N-domain-like"/>
    <property type="match status" value="1"/>
</dbReference>
<keyword evidence="6 14" id="KW-0479">Metal-binding</keyword>
<evidence type="ECO:0000256" key="12">
    <source>
        <dbReference type="PIRSR" id="PIRSR000127-1"/>
    </source>
</evidence>
<dbReference type="Gene3D" id="3.30.465.10">
    <property type="match status" value="1"/>
</dbReference>
<dbReference type="Pfam" id="PF03450">
    <property type="entry name" value="CO_deh_flav_C"/>
    <property type="match status" value="1"/>
</dbReference>
<dbReference type="Pfam" id="PF00941">
    <property type="entry name" value="FAD_binding_5"/>
    <property type="match status" value="1"/>
</dbReference>
<dbReference type="InterPro" id="IPR008274">
    <property type="entry name" value="AldOxase/xan_DH_MoCoBD1"/>
</dbReference>
<dbReference type="GO" id="GO:0005506">
    <property type="term" value="F:iron ion binding"/>
    <property type="evidence" value="ECO:0007669"/>
    <property type="project" value="InterPro"/>
</dbReference>
<evidence type="ECO:0000256" key="13">
    <source>
        <dbReference type="PIRSR" id="PIRSR000127-2"/>
    </source>
</evidence>
<comment type="cofactor">
    <cofactor evidence="1 13">
        <name>FAD</name>
        <dbReference type="ChEBI" id="CHEBI:57692"/>
    </cofactor>
</comment>
<dbReference type="GO" id="GO:0016491">
    <property type="term" value="F:oxidoreductase activity"/>
    <property type="evidence" value="ECO:0007669"/>
    <property type="project" value="UniProtKB-KW"/>
</dbReference>
<evidence type="ECO:0000256" key="4">
    <source>
        <dbReference type="ARBA" id="ARBA00022630"/>
    </source>
</evidence>
<feature type="domain" description="FAD-binding PCMH-type" evidence="15">
    <location>
        <begin position="81"/>
        <end position="267"/>
    </location>
</feature>
<gene>
    <name evidence="16" type="ORF">PoB_006107200</name>
</gene>
<dbReference type="FunFam" id="3.30.365.10:FF:000004">
    <property type="entry name" value="Xanthine dehydrogenase oxidase"/>
    <property type="match status" value="1"/>
</dbReference>
<feature type="binding site" evidence="13">
    <location>
        <position position="701"/>
    </location>
    <ligand>
        <name>substrate</name>
    </ligand>
</feature>
<evidence type="ECO:0000313" key="16">
    <source>
        <dbReference type="EMBL" id="GFO34567.1"/>
    </source>
</evidence>
<dbReference type="GO" id="GO:0051537">
    <property type="term" value="F:2 iron, 2 sulfur cluster binding"/>
    <property type="evidence" value="ECO:0007669"/>
    <property type="project" value="UniProtKB-KW"/>
</dbReference>
<feature type="binding site" evidence="13">
    <location>
        <position position="275"/>
    </location>
    <ligand>
        <name>FAD</name>
        <dbReference type="ChEBI" id="CHEBI:57692"/>
    </ligand>
</feature>
<keyword evidence="10" id="KW-0411">Iron-sulfur</keyword>
<dbReference type="EMBL" id="BLXT01006926">
    <property type="protein sequence ID" value="GFO34567.1"/>
    <property type="molecule type" value="Genomic_DNA"/>
</dbReference>
<dbReference type="AlphaFoldDB" id="A0AAV4CRP7"/>
<evidence type="ECO:0000256" key="9">
    <source>
        <dbReference type="ARBA" id="ARBA00023004"/>
    </source>
</evidence>
<proteinExistence type="inferred from homology"/>
<dbReference type="Gene3D" id="3.30.390.50">
    <property type="entry name" value="CO dehydrogenase flavoprotein, C-terminal domain"/>
    <property type="match status" value="1"/>
</dbReference>
<evidence type="ECO:0000256" key="7">
    <source>
        <dbReference type="ARBA" id="ARBA00022827"/>
    </source>
</evidence>
<organism evidence="16 17">
    <name type="scientific">Plakobranchus ocellatus</name>
    <dbReference type="NCBI Taxonomy" id="259542"/>
    <lineage>
        <taxon>Eukaryota</taxon>
        <taxon>Metazoa</taxon>
        <taxon>Spiralia</taxon>
        <taxon>Lophotrochozoa</taxon>
        <taxon>Mollusca</taxon>
        <taxon>Gastropoda</taxon>
        <taxon>Heterobranchia</taxon>
        <taxon>Euthyneura</taxon>
        <taxon>Panpulmonata</taxon>
        <taxon>Sacoglossa</taxon>
        <taxon>Placobranchoidea</taxon>
        <taxon>Plakobranchidae</taxon>
        <taxon>Plakobranchus</taxon>
    </lineage>
</organism>
<feature type="binding site" evidence="13">
    <location>
        <position position="257"/>
    </location>
    <ligand>
        <name>FAD</name>
        <dbReference type="ChEBI" id="CHEBI:57692"/>
    </ligand>
</feature>
<feature type="binding site" evidence="14">
    <location>
        <position position="585"/>
    </location>
    <ligand>
        <name>Mo-molybdopterin</name>
        <dbReference type="ChEBI" id="CHEBI:71302"/>
    </ligand>
    <ligandPart>
        <name>Mo</name>
        <dbReference type="ChEBI" id="CHEBI:28685"/>
    </ligandPart>
</feature>
<comment type="caution">
    <text evidence="16">The sequence shown here is derived from an EMBL/GenBank/DDBJ whole genome shotgun (WGS) entry which is preliminary data.</text>
</comment>
<evidence type="ECO:0000259" key="15">
    <source>
        <dbReference type="PROSITE" id="PS51387"/>
    </source>
</evidence>
<dbReference type="Pfam" id="PF01315">
    <property type="entry name" value="Ald_Xan_dh_C"/>
    <property type="match status" value="1"/>
</dbReference>
<dbReference type="FunFam" id="3.30.465.10:FF:000004">
    <property type="entry name" value="Xanthine dehydrogenase/oxidase"/>
    <property type="match status" value="1"/>
</dbReference>
<dbReference type="PROSITE" id="PS00559">
    <property type="entry name" value="MOLYBDOPTERIN_EUK"/>
    <property type="match status" value="1"/>
</dbReference>
<feature type="binding site" evidence="14">
    <location>
        <position position="699"/>
    </location>
    <ligand>
        <name>Mo-molybdopterin</name>
        <dbReference type="ChEBI" id="CHEBI:71302"/>
    </ligand>
    <ligandPart>
        <name>Mo</name>
        <dbReference type="ChEBI" id="CHEBI:28685"/>
    </ligandPart>
</feature>
<dbReference type="InterPro" id="IPR016169">
    <property type="entry name" value="FAD-bd_PCMH_sub2"/>
</dbReference>
<evidence type="ECO:0000313" key="17">
    <source>
        <dbReference type="Proteomes" id="UP000735302"/>
    </source>
</evidence>
<dbReference type="SUPFAM" id="SSF56176">
    <property type="entry name" value="FAD-binding/transporter-associated domain-like"/>
    <property type="match status" value="1"/>
</dbReference>
<evidence type="ECO:0000256" key="2">
    <source>
        <dbReference type="ARBA" id="ARBA00006849"/>
    </source>
</evidence>
<feature type="binding site" evidence="13">
    <location>
        <position position="212"/>
    </location>
    <ligand>
        <name>FAD</name>
        <dbReference type="ChEBI" id="CHEBI:57692"/>
    </ligand>
</feature>
<feature type="binding site" evidence="14">
    <location>
        <position position="866"/>
    </location>
    <ligand>
        <name>Mo-molybdopterin</name>
        <dbReference type="ChEBI" id="CHEBI:71302"/>
    </ligand>
    <ligandPart>
        <name>Mo</name>
        <dbReference type="ChEBI" id="CHEBI:28685"/>
    </ligandPart>
</feature>
<dbReference type="GO" id="GO:0043546">
    <property type="term" value="F:molybdopterin cofactor binding"/>
    <property type="evidence" value="ECO:0007669"/>
    <property type="project" value="InterPro"/>
</dbReference>
<dbReference type="InterPro" id="IPR037165">
    <property type="entry name" value="AldOxase/xan_DH_Mopterin-bd_sf"/>
</dbReference>